<evidence type="ECO:0000256" key="1">
    <source>
        <dbReference type="SAM" id="MobiDB-lite"/>
    </source>
</evidence>
<feature type="compositionally biased region" description="Pro residues" evidence="1">
    <location>
        <begin position="32"/>
        <end position="45"/>
    </location>
</feature>
<evidence type="ECO:0000313" key="2">
    <source>
        <dbReference type="EMBL" id="KAK0607009.1"/>
    </source>
</evidence>
<organism evidence="2 3">
    <name type="scientific">Acer saccharum</name>
    <name type="common">Sugar maple</name>
    <dbReference type="NCBI Taxonomy" id="4024"/>
    <lineage>
        <taxon>Eukaryota</taxon>
        <taxon>Viridiplantae</taxon>
        <taxon>Streptophyta</taxon>
        <taxon>Embryophyta</taxon>
        <taxon>Tracheophyta</taxon>
        <taxon>Spermatophyta</taxon>
        <taxon>Magnoliopsida</taxon>
        <taxon>eudicotyledons</taxon>
        <taxon>Gunneridae</taxon>
        <taxon>Pentapetalae</taxon>
        <taxon>rosids</taxon>
        <taxon>malvids</taxon>
        <taxon>Sapindales</taxon>
        <taxon>Sapindaceae</taxon>
        <taxon>Hippocastanoideae</taxon>
        <taxon>Acereae</taxon>
        <taxon>Acer</taxon>
    </lineage>
</organism>
<dbReference type="EMBL" id="JAUESC010000001">
    <property type="protein sequence ID" value="KAK0607009.1"/>
    <property type="molecule type" value="Genomic_DNA"/>
</dbReference>
<protein>
    <submittedName>
        <fullName evidence="2">Uncharacterized protein</fullName>
    </submittedName>
</protein>
<dbReference type="Proteomes" id="UP001168877">
    <property type="component" value="Unassembled WGS sequence"/>
</dbReference>
<feature type="region of interest" description="Disordered" evidence="1">
    <location>
        <begin position="29"/>
        <end position="52"/>
    </location>
</feature>
<reference evidence="2" key="1">
    <citation type="journal article" date="2022" name="Plant J.">
        <title>Strategies of tolerance reflected in two North American maple genomes.</title>
        <authorList>
            <person name="McEvoy S.L."/>
            <person name="Sezen U.U."/>
            <person name="Trouern-Trend A."/>
            <person name="McMahon S.M."/>
            <person name="Schaberg P.G."/>
            <person name="Yang J."/>
            <person name="Wegrzyn J.L."/>
            <person name="Swenson N.G."/>
        </authorList>
    </citation>
    <scope>NUCLEOTIDE SEQUENCE</scope>
    <source>
        <strain evidence="2">NS2018</strain>
    </source>
</reference>
<dbReference type="AlphaFoldDB" id="A0AA39TD45"/>
<sequence length="214" mass="24643">MAAQYQREDLLKAGREGFAILDDMYGRRAKISPPPPPPPPTPTPAPHFHHHHRGHQYEYYDHQQSYYVYRGPRVVTVIREPAVIDSYQAVQLYGGTMTIEYVSIPIVAPEVLDILDGISPISSKRRRERKSCYSIKRHSMQTRFSKTKEITKAINNKEKEETVGNAKQHVRESHSDLDKVNHLAEAHRVVWNLVRKRWGVRREETNGDKLGAVA</sequence>
<reference evidence="2" key="2">
    <citation type="submission" date="2023-06" db="EMBL/GenBank/DDBJ databases">
        <authorList>
            <person name="Swenson N.G."/>
            <person name="Wegrzyn J.L."/>
            <person name="Mcevoy S.L."/>
        </authorList>
    </citation>
    <scope>NUCLEOTIDE SEQUENCE</scope>
    <source>
        <strain evidence="2">NS2018</strain>
        <tissue evidence="2">Leaf</tissue>
    </source>
</reference>
<accession>A0AA39TD45</accession>
<name>A0AA39TD45_ACESA</name>
<dbReference type="PANTHER" id="PTHR33484">
    <property type="entry name" value="BNAC07G33360D PROTEIN"/>
    <property type="match status" value="1"/>
</dbReference>
<gene>
    <name evidence="2" type="ORF">LWI29_007782</name>
</gene>
<comment type="caution">
    <text evidence="2">The sequence shown here is derived from an EMBL/GenBank/DDBJ whole genome shotgun (WGS) entry which is preliminary data.</text>
</comment>
<evidence type="ECO:0000313" key="3">
    <source>
        <dbReference type="Proteomes" id="UP001168877"/>
    </source>
</evidence>
<keyword evidence="3" id="KW-1185">Reference proteome</keyword>
<proteinExistence type="predicted"/>